<evidence type="ECO:0000256" key="5">
    <source>
        <dbReference type="ARBA" id="ARBA00022723"/>
    </source>
</evidence>
<keyword evidence="4 14" id="KW-0349">Heme</keyword>
<feature type="disulfide bond" evidence="13">
    <location>
        <begin position="203"/>
        <end position="235"/>
    </location>
</feature>
<dbReference type="KEGG" id="smo:SELMODRAFT_407109"/>
<name>D8R3Y2_SELML</name>
<comment type="cofactor">
    <cofactor evidence="11 14">
        <name>Ca(2+)</name>
        <dbReference type="ChEBI" id="CHEBI:29108"/>
    </cofactor>
    <text evidence="11 14">Binds 2 calcium ions per subunit.</text>
</comment>
<comment type="subcellular location">
    <subcellularLocation>
        <location evidence="14">Secreted</location>
    </subcellularLocation>
</comment>
<proteinExistence type="inferred from homology"/>
<feature type="binding site" evidence="11">
    <location>
        <position position="247"/>
    </location>
    <ligand>
        <name>Ca(2+)</name>
        <dbReference type="ChEBI" id="CHEBI:29108"/>
        <label>2</label>
    </ligand>
</feature>
<comment type="catalytic activity">
    <reaction evidence="1 14">
        <text>2 a phenolic donor + H2O2 = 2 a phenolic radical donor + 2 H2O</text>
        <dbReference type="Rhea" id="RHEA:56136"/>
        <dbReference type="ChEBI" id="CHEBI:15377"/>
        <dbReference type="ChEBI" id="CHEBI:16240"/>
        <dbReference type="ChEBI" id="CHEBI:139520"/>
        <dbReference type="ChEBI" id="CHEBI:139521"/>
        <dbReference type="EC" id="1.11.1.7"/>
    </reaction>
</comment>
<feature type="binding site" evidence="11">
    <location>
        <position position="255"/>
    </location>
    <ligand>
        <name>Ca(2+)</name>
        <dbReference type="ChEBI" id="CHEBI:29108"/>
        <label>2</label>
    </ligand>
</feature>
<dbReference type="InterPro" id="IPR019794">
    <property type="entry name" value="Peroxidases_AS"/>
</dbReference>
<keyword evidence="11 14" id="KW-0106">Calcium</keyword>
<dbReference type="InterPro" id="IPR002016">
    <property type="entry name" value="Haem_peroxidase"/>
</dbReference>
<feature type="active site" description="Proton acceptor" evidence="9">
    <location>
        <position position="72"/>
    </location>
</feature>
<dbReference type="FunCoup" id="D8R3Y2">
    <property type="interactions" value="209"/>
</dbReference>
<feature type="binding site" evidence="11">
    <location>
        <position position="82"/>
    </location>
    <ligand>
        <name>Ca(2+)</name>
        <dbReference type="ChEBI" id="CHEBI:29108"/>
        <label>1</label>
    </ligand>
</feature>
<dbReference type="InterPro" id="IPR033905">
    <property type="entry name" value="Secretory_peroxidase"/>
</dbReference>
<feature type="domain" description="Plant heme peroxidase family profile" evidence="15">
    <location>
        <begin position="28"/>
        <end position="331"/>
    </location>
</feature>
<evidence type="ECO:0000256" key="4">
    <source>
        <dbReference type="ARBA" id="ARBA00022617"/>
    </source>
</evidence>
<dbReference type="PANTHER" id="PTHR31235">
    <property type="entry name" value="PEROXIDASE 25-RELATED"/>
    <property type="match status" value="1"/>
</dbReference>
<dbReference type="Gene3D" id="1.10.520.10">
    <property type="match status" value="1"/>
</dbReference>
<evidence type="ECO:0000313" key="17">
    <source>
        <dbReference type="Proteomes" id="UP000001514"/>
    </source>
</evidence>
<dbReference type="Proteomes" id="UP000001514">
    <property type="component" value="Unassembled WGS sequence"/>
</dbReference>
<keyword evidence="3 14" id="KW-0575">Peroxidase</keyword>
<dbReference type="FunFam" id="1.10.420.10:FF:000001">
    <property type="entry name" value="Peroxidase"/>
    <property type="match status" value="1"/>
</dbReference>
<keyword evidence="14" id="KW-0964">Secreted</keyword>
<evidence type="ECO:0000256" key="6">
    <source>
        <dbReference type="ARBA" id="ARBA00023002"/>
    </source>
</evidence>
<dbReference type="GO" id="GO:0046872">
    <property type="term" value="F:metal ion binding"/>
    <property type="evidence" value="ECO:0007669"/>
    <property type="project" value="UniProtKB-UniRule"/>
</dbReference>
<sequence length="332" mass="35295">MAAANSVVLVVISCCLIAASNAQNIFSPLMLGYYNRPGICNQNPEVIIQKIVNGSVAADRTLAAGLLRMHFHDAFVRGTEASVLLKSPNNDAERNAIPNLSLRGFEVIDAAKAAVEKVCPNVVSCADILALAARDSVVAIGGPWWPVPTGRRDGVQSHANETTDLPPPSANFTQLLSMFQKKNLDKVDLVALSAAHTIGRGHCGAFSSRIYDAAGNNAIDPTLDAAYANKLRGFCPPRDTVTTVEMDPNSSLNFDSHYFQAVLAKQGLFKSDAALLTDAGARSLVQTGASAPIIFKSQFGFSMTKMGRIGVLTGRPGEPPSQIRKQCAFVNP</sequence>
<dbReference type="Pfam" id="PF00141">
    <property type="entry name" value="peroxidase"/>
    <property type="match status" value="1"/>
</dbReference>
<dbReference type="Gene3D" id="1.10.420.10">
    <property type="entry name" value="Peroxidase, domain 2"/>
    <property type="match status" value="1"/>
</dbReference>
<evidence type="ECO:0000313" key="16">
    <source>
        <dbReference type="EMBL" id="EFJ33365.1"/>
    </source>
</evidence>
<evidence type="ECO:0000256" key="9">
    <source>
        <dbReference type="PIRSR" id="PIRSR600823-1"/>
    </source>
</evidence>
<accession>D8R3Y2</accession>
<dbReference type="PROSITE" id="PS00435">
    <property type="entry name" value="PEROXIDASE_1"/>
    <property type="match status" value="1"/>
</dbReference>
<dbReference type="InterPro" id="IPR019793">
    <property type="entry name" value="Peroxidases_heam-ligand_BS"/>
</dbReference>
<feature type="site" description="Transition state stabilizer" evidence="12">
    <location>
        <position position="68"/>
    </location>
</feature>
<comment type="similarity">
    <text evidence="2">Belongs to the peroxidase family. Ascorbate peroxidase subfamily.</text>
</comment>
<dbReference type="EC" id="1.11.1.7" evidence="14"/>
<keyword evidence="6 14" id="KW-0560">Oxidoreductase</keyword>
<feature type="binding site" evidence="11">
    <location>
        <position position="197"/>
    </location>
    <ligand>
        <name>Ca(2+)</name>
        <dbReference type="ChEBI" id="CHEBI:29108"/>
        <label>2</label>
    </ligand>
</feature>
<evidence type="ECO:0000256" key="10">
    <source>
        <dbReference type="PIRSR" id="PIRSR600823-2"/>
    </source>
</evidence>
<reference evidence="16 17" key="1">
    <citation type="journal article" date="2011" name="Science">
        <title>The Selaginella genome identifies genetic changes associated with the evolution of vascular plants.</title>
        <authorList>
            <person name="Banks J.A."/>
            <person name="Nishiyama T."/>
            <person name="Hasebe M."/>
            <person name="Bowman J.L."/>
            <person name="Gribskov M."/>
            <person name="dePamphilis C."/>
            <person name="Albert V.A."/>
            <person name="Aono N."/>
            <person name="Aoyama T."/>
            <person name="Ambrose B.A."/>
            <person name="Ashton N.W."/>
            <person name="Axtell M.J."/>
            <person name="Barker E."/>
            <person name="Barker M.S."/>
            <person name="Bennetzen J.L."/>
            <person name="Bonawitz N.D."/>
            <person name="Chapple C."/>
            <person name="Cheng C."/>
            <person name="Correa L.G."/>
            <person name="Dacre M."/>
            <person name="DeBarry J."/>
            <person name="Dreyer I."/>
            <person name="Elias M."/>
            <person name="Engstrom E.M."/>
            <person name="Estelle M."/>
            <person name="Feng L."/>
            <person name="Finet C."/>
            <person name="Floyd S.K."/>
            <person name="Frommer W.B."/>
            <person name="Fujita T."/>
            <person name="Gramzow L."/>
            <person name="Gutensohn M."/>
            <person name="Harholt J."/>
            <person name="Hattori M."/>
            <person name="Heyl A."/>
            <person name="Hirai T."/>
            <person name="Hiwatashi Y."/>
            <person name="Ishikawa M."/>
            <person name="Iwata M."/>
            <person name="Karol K.G."/>
            <person name="Koehler B."/>
            <person name="Kolukisaoglu U."/>
            <person name="Kubo M."/>
            <person name="Kurata T."/>
            <person name="Lalonde S."/>
            <person name="Li K."/>
            <person name="Li Y."/>
            <person name="Litt A."/>
            <person name="Lyons E."/>
            <person name="Manning G."/>
            <person name="Maruyama T."/>
            <person name="Michael T.P."/>
            <person name="Mikami K."/>
            <person name="Miyazaki S."/>
            <person name="Morinaga S."/>
            <person name="Murata T."/>
            <person name="Mueller-Roeber B."/>
            <person name="Nelson D.R."/>
            <person name="Obara M."/>
            <person name="Oguri Y."/>
            <person name="Olmstead R.G."/>
            <person name="Onodera N."/>
            <person name="Petersen B.L."/>
            <person name="Pils B."/>
            <person name="Prigge M."/>
            <person name="Rensing S.A."/>
            <person name="Riano-Pachon D.M."/>
            <person name="Roberts A.W."/>
            <person name="Sato Y."/>
            <person name="Scheller H.V."/>
            <person name="Schulz B."/>
            <person name="Schulz C."/>
            <person name="Shakirov E.V."/>
            <person name="Shibagaki N."/>
            <person name="Shinohara N."/>
            <person name="Shippen D.E."/>
            <person name="Soerensen I."/>
            <person name="Sotooka R."/>
            <person name="Sugimoto N."/>
            <person name="Sugita M."/>
            <person name="Sumikawa N."/>
            <person name="Tanurdzic M."/>
            <person name="Theissen G."/>
            <person name="Ulvskov P."/>
            <person name="Wakazuki S."/>
            <person name="Weng J.K."/>
            <person name="Willats W.W."/>
            <person name="Wipf D."/>
            <person name="Wolf P.G."/>
            <person name="Yang L."/>
            <person name="Zimmer A.D."/>
            <person name="Zhu Q."/>
            <person name="Mitros T."/>
            <person name="Hellsten U."/>
            <person name="Loque D."/>
            <person name="Otillar R."/>
            <person name="Salamov A."/>
            <person name="Schmutz J."/>
            <person name="Shapiro H."/>
            <person name="Lindquist E."/>
            <person name="Lucas S."/>
            <person name="Rokhsar D."/>
            <person name="Grigoriev I.V."/>
        </authorList>
    </citation>
    <scope>NUCLEOTIDE SEQUENCE [LARGE SCALE GENOMIC DNA]</scope>
</reference>
<comment type="function">
    <text evidence="14">Removal of H(2)O(2), oxidation of toxic reductants, biosynthesis and degradation of lignin, suberization, auxin catabolism, response to environmental stresses such as wounding, pathogen attack and oxidative stress.</text>
</comment>
<dbReference type="GO" id="GO:0005576">
    <property type="term" value="C:extracellular region"/>
    <property type="evidence" value="ECO:0007669"/>
    <property type="project" value="UniProtKB-SubCell"/>
</dbReference>
<dbReference type="GO" id="GO:0006950">
    <property type="term" value="P:response to stress"/>
    <property type="evidence" value="ECO:0000318"/>
    <property type="project" value="GO_Central"/>
</dbReference>
<feature type="binding site" evidence="11">
    <location>
        <position position="78"/>
    </location>
    <ligand>
        <name>Ca(2+)</name>
        <dbReference type="ChEBI" id="CHEBI:29108"/>
        <label>1</label>
    </ligand>
</feature>
<evidence type="ECO:0000256" key="12">
    <source>
        <dbReference type="PIRSR" id="PIRSR600823-4"/>
    </source>
</evidence>
<dbReference type="eggNOG" id="ENOG502QQVF">
    <property type="taxonomic scope" value="Eukaryota"/>
</dbReference>
<feature type="chain" id="PRO_5005127264" description="Peroxidase" evidence="14">
    <location>
        <begin position="23"/>
        <end position="332"/>
    </location>
</feature>
<feature type="binding site" evidence="11">
    <location>
        <position position="73"/>
    </location>
    <ligand>
        <name>Ca(2+)</name>
        <dbReference type="ChEBI" id="CHEBI:29108"/>
        <label>1</label>
    </ligand>
</feature>
<dbReference type="CDD" id="cd00693">
    <property type="entry name" value="secretory_peroxidase"/>
    <property type="match status" value="1"/>
</dbReference>
<dbReference type="InterPro" id="IPR010255">
    <property type="entry name" value="Haem_peroxidase_sf"/>
</dbReference>
<evidence type="ECO:0000256" key="8">
    <source>
        <dbReference type="ARBA" id="ARBA00023157"/>
    </source>
</evidence>
<dbReference type="FunFam" id="1.10.520.10:FF:000028">
    <property type="entry name" value="Peroxidase"/>
    <property type="match status" value="1"/>
</dbReference>
<keyword evidence="14" id="KW-0376">Hydrogen peroxide</keyword>
<dbReference type="HOGENOM" id="CLU_010543_0_1_1"/>
<organism evidence="17">
    <name type="scientific">Selaginella moellendorffii</name>
    <name type="common">Spikemoss</name>
    <dbReference type="NCBI Taxonomy" id="88036"/>
    <lineage>
        <taxon>Eukaryota</taxon>
        <taxon>Viridiplantae</taxon>
        <taxon>Streptophyta</taxon>
        <taxon>Embryophyta</taxon>
        <taxon>Tracheophyta</taxon>
        <taxon>Lycopodiopsida</taxon>
        <taxon>Selaginellales</taxon>
        <taxon>Selaginellaceae</taxon>
        <taxon>Selaginella</taxon>
    </lineage>
</organism>
<protein>
    <recommendedName>
        <fullName evidence="14">Peroxidase</fullName>
        <ecNumber evidence="14">1.11.1.7</ecNumber>
    </recommendedName>
</protein>
<evidence type="ECO:0000259" key="15">
    <source>
        <dbReference type="PROSITE" id="PS50873"/>
    </source>
</evidence>
<evidence type="ECO:0000256" key="14">
    <source>
        <dbReference type="RuleBase" id="RU362060"/>
    </source>
</evidence>
<dbReference type="AlphaFoldDB" id="D8R3Y2"/>
<dbReference type="GO" id="GO:0009505">
    <property type="term" value="C:plant-type cell wall"/>
    <property type="evidence" value="ECO:0000318"/>
    <property type="project" value="GO_Central"/>
</dbReference>
<dbReference type="PRINTS" id="PR00461">
    <property type="entry name" value="PLPEROXIDASE"/>
</dbReference>
<keyword evidence="5 11" id="KW-0479">Metal-binding</keyword>
<dbReference type="PROSITE" id="PS00436">
    <property type="entry name" value="PEROXIDASE_2"/>
    <property type="match status" value="1"/>
</dbReference>
<dbReference type="Gramene" id="EFJ33365">
    <property type="protein sequence ID" value="EFJ33365"/>
    <property type="gene ID" value="SELMODRAFT_407109"/>
</dbReference>
<evidence type="ECO:0000256" key="13">
    <source>
        <dbReference type="PIRSR" id="PIRSR600823-5"/>
    </source>
</evidence>
<dbReference type="EMBL" id="GL377571">
    <property type="protein sequence ID" value="EFJ33365.1"/>
    <property type="molecule type" value="Genomic_DNA"/>
</dbReference>
<dbReference type="OrthoDB" id="2113341at2759"/>
<evidence type="ECO:0000256" key="7">
    <source>
        <dbReference type="ARBA" id="ARBA00023004"/>
    </source>
</evidence>
<dbReference type="STRING" id="88036.D8R3Y2"/>
<dbReference type="GO" id="GO:0020037">
    <property type="term" value="F:heme binding"/>
    <property type="evidence" value="ECO:0007669"/>
    <property type="project" value="UniProtKB-UniRule"/>
</dbReference>
<dbReference type="InParanoid" id="D8R3Y2"/>
<dbReference type="SUPFAM" id="SSF48113">
    <property type="entry name" value="Heme-dependent peroxidases"/>
    <property type="match status" value="1"/>
</dbReference>
<evidence type="ECO:0000256" key="2">
    <source>
        <dbReference type="ARBA" id="ARBA00006873"/>
    </source>
</evidence>
<feature type="signal peptide" evidence="14">
    <location>
        <begin position="1"/>
        <end position="22"/>
    </location>
</feature>
<dbReference type="GO" id="GO:0140825">
    <property type="term" value="F:lactoperoxidase activity"/>
    <property type="evidence" value="ECO:0007669"/>
    <property type="project" value="UniProtKB-EC"/>
</dbReference>
<evidence type="ECO:0000256" key="3">
    <source>
        <dbReference type="ARBA" id="ARBA00022559"/>
    </source>
</evidence>
<evidence type="ECO:0000256" key="1">
    <source>
        <dbReference type="ARBA" id="ARBA00000189"/>
    </source>
</evidence>
<feature type="binding site" evidence="10">
    <location>
        <position position="166"/>
    </location>
    <ligand>
        <name>substrate</name>
    </ligand>
</feature>
<feature type="binding site" description="axial binding residue" evidence="11">
    <location>
        <position position="196"/>
    </location>
    <ligand>
        <name>heme b</name>
        <dbReference type="ChEBI" id="CHEBI:60344"/>
    </ligand>
    <ligandPart>
        <name>Fe</name>
        <dbReference type="ChEBI" id="CHEBI:18248"/>
    </ligandPart>
</feature>
<feature type="binding site" evidence="11">
    <location>
        <position position="93"/>
    </location>
    <ligand>
        <name>Ca(2+)</name>
        <dbReference type="ChEBI" id="CHEBI:29108"/>
        <label>1</label>
    </ligand>
</feature>
<dbReference type="PRINTS" id="PR00458">
    <property type="entry name" value="PEROXIDASE"/>
</dbReference>
<feature type="disulfide bond" evidence="13">
    <location>
        <begin position="125"/>
        <end position="327"/>
    </location>
</feature>
<dbReference type="PROSITE" id="PS50873">
    <property type="entry name" value="PEROXIDASE_4"/>
    <property type="match status" value="1"/>
</dbReference>
<keyword evidence="17" id="KW-1185">Reference proteome</keyword>
<feature type="binding site" evidence="11">
    <location>
        <position position="76"/>
    </location>
    <ligand>
        <name>Ca(2+)</name>
        <dbReference type="ChEBI" id="CHEBI:29108"/>
        <label>1</label>
    </ligand>
</feature>
<dbReference type="InterPro" id="IPR000823">
    <property type="entry name" value="Peroxidase_pln"/>
</dbReference>
<dbReference type="GO" id="GO:0042744">
    <property type="term" value="P:hydrogen peroxide catabolic process"/>
    <property type="evidence" value="ECO:0007669"/>
    <property type="project" value="UniProtKB-KW"/>
</dbReference>
<keyword evidence="7 11" id="KW-0408">Iron</keyword>
<keyword evidence="8 13" id="KW-1015">Disulfide bond</keyword>
<comment type="similarity">
    <text evidence="14">Belongs to the peroxidase family. Classical plant (class III) peroxidase subfamily.</text>
</comment>
<dbReference type="GO" id="GO:0006979">
    <property type="term" value="P:response to oxidative stress"/>
    <property type="evidence" value="ECO:0007669"/>
    <property type="project" value="UniProtKB-UniRule"/>
</dbReference>
<evidence type="ECO:0000256" key="11">
    <source>
        <dbReference type="PIRSR" id="PIRSR600823-3"/>
    </source>
</evidence>
<gene>
    <name evidence="16" type="ORF">SELMODRAFT_407109</name>
</gene>
<dbReference type="GO" id="GO:0004601">
    <property type="term" value="F:peroxidase activity"/>
    <property type="evidence" value="ECO:0000318"/>
    <property type="project" value="GO_Central"/>
</dbReference>
<keyword evidence="14" id="KW-0732">Signal</keyword>
<comment type="cofactor">
    <cofactor evidence="11 14">
        <name>heme b</name>
        <dbReference type="ChEBI" id="CHEBI:60344"/>
    </cofactor>
    <text evidence="11 14">Binds 1 heme b (iron(II)-protoporphyrin IX) group per subunit.</text>
</comment>
<feature type="disulfide bond" evidence="13">
    <location>
        <begin position="40"/>
        <end position="119"/>
    </location>
</feature>